<name>A0A9E7CYN9_9FLAO</name>
<dbReference type="Gene3D" id="3.40.710.10">
    <property type="entry name" value="DD-peptidase/beta-lactamase superfamily"/>
    <property type="match status" value="1"/>
</dbReference>
<reference evidence="3" key="1">
    <citation type="submission" date="2022-03" db="EMBL/GenBank/DDBJ databases">
        <title>Description of Abyssus ytuae gen. nov., sp. nov., a novel member of the family Flavobacteriaceae isolated from the sediment of Mariana Trench.</title>
        <authorList>
            <person name="Zhang J."/>
            <person name="Xu X."/>
        </authorList>
    </citation>
    <scope>NUCLEOTIDE SEQUENCE</scope>
    <source>
        <strain evidence="3">MT3330</strain>
    </source>
</reference>
<dbReference type="InterPro" id="IPR012338">
    <property type="entry name" value="Beta-lactam/transpept-like"/>
</dbReference>
<dbReference type="PANTHER" id="PTHR46825:SF9">
    <property type="entry name" value="BETA-LACTAMASE-RELATED DOMAIN-CONTAINING PROTEIN"/>
    <property type="match status" value="1"/>
</dbReference>
<feature type="domain" description="Beta-lactamase-related" evidence="2">
    <location>
        <begin position="48"/>
        <end position="331"/>
    </location>
</feature>
<keyword evidence="4" id="KW-1185">Reference proteome</keyword>
<keyword evidence="1" id="KW-0732">Signal</keyword>
<dbReference type="RefSeq" id="WP_255842087.1">
    <property type="nucleotide sequence ID" value="NZ_CP094358.1"/>
</dbReference>
<evidence type="ECO:0000313" key="4">
    <source>
        <dbReference type="Proteomes" id="UP000831290"/>
    </source>
</evidence>
<evidence type="ECO:0000256" key="1">
    <source>
        <dbReference type="SAM" id="SignalP"/>
    </source>
</evidence>
<dbReference type="Proteomes" id="UP000831290">
    <property type="component" value="Chromosome"/>
</dbReference>
<dbReference type="PANTHER" id="PTHR46825">
    <property type="entry name" value="D-ALANYL-D-ALANINE-CARBOXYPEPTIDASE/ENDOPEPTIDASE AMPH"/>
    <property type="match status" value="1"/>
</dbReference>
<organism evidence="3 4">
    <name type="scientific">Abyssalbus ytuae</name>
    <dbReference type="NCBI Taxonomy" id="2926907"/>
    <lineage>
        <taxon>Bacteria</taxon>
        <taxon>Pseudomonadati</taxon>
        <taxon>Bacteroidota</taxon>
        <taxon>Flavobacteriia</taxon>
        <taxon>Flavobacteriales</taxon>
        <taxon>Flavobacteriaceae</taxon>
        <taxon>Abyssalbus</taxon>
    </lineage>
</organism>
<evidence type="ECO:0000313" key="3">
    <source>
        <dbReference type="EMBL" id="UOB16840.1"/>
    </source>
</evidence>
<feature type="signal peptide" evidence="1">
    <location>
        <begin position="1"/>
        <end position="23"/>
    </location>
</feature>
<dbReference type="Pfam" id="PF00144">
    <property type="entry name" value="Beta-lactamase"/>
    <property type="match status" value="1"/>
</dbReference>
<feature type="chain" id="PRO_5038519493" evidence="1">
    <location>
        <begin position="24"/>
        <end position="441"/>
    </location>
</feature>
<dbReference type="InterPro" id="IPR001466">
    <property type="entry name" value="Beta-lactam-related"/>
</dbReference>
<accession>A0A9E7CYN9</accession>
<protein>
    <submittedName>
        <fullName evidence="3">Beta-lactamase family protein</fullName>
    </submittedName>
</protein>
<dbReference type="SUPFAM" id="SSF56601">
    <property type="entry name" value="beta-lactamase/transpeptidase-like"/>
    <property type="match status" value="1"/>
</dbReference>
<gene>
    <name evidence="3" type="ORF">MQE35_13980</name>
</gene>
<proteinExistence type="predicted"/>
<dbReference type="KEGG" id="fbm:MQE35_13980"/>
<dbReference type="InterPro" id="IPR050491">
    <property type="entry name" value="AmpC-like"/>
</dbReference>
<sequence length="441" mass="50040">MKQFITFFTILLFFNLISAQTLSDTNRDSLDFFFKTLEENQKFMGQVELSRKNRTLYFYVSGFSNTEAGLKSGKETTYRIGSISKTITATLILKATEEGKISLDQTIETFFPTIKNAEKITITHLLTHHSGIHNFTSEKDFMQWNTSPKTEVEMISIISGGGSDFEPGSKAAYSNSNFVLLSYILEKIYNEEYADILQKKIISPLHLKQTQFGDKSLPESKKTHSYTYEVKWNKVIATHESIPMGAGGIIMSAHDLSLFLNGLFDGKIILKETLKKMLEQKDGYGMGIFKTTIAGHEAYTHEGRIDGFNSVYYYFPEQQLTYVLLSNGENYHLANINELALKAVFNQPFNLPKINPFKVTFQELAPYTGVYTSLESPLIITISRNGNKLLAQPEGQKIFKMDAMEKNIFNHNKSGVSLEFDPSLNLMMMTQGEKTLHFSKQ</sequence>
<dbReference type="EMBL" id="CP094358">
    <property type="protein sequence ID" value="UOB16840.1"/>
    <property type="molecule type" value="Genomic_DNA"/>
</dbReference>
<evidence type="ECO:0000259" key="2">
    <source>
        <dbReference type="Pfam" id="PF00144"/>
    </source>
</evidence>
<dbReference type="AlphaFoldDB" id="A0A9E7CYN9"/>